<dbReference type="Gene3D" id="3.30.559.10">
    <property type="entry name" value="Chloramphenicol acetyltransferase-like domain"/>
    <property type="match status" value="2"/>
</dbReference>
<evidence type="ECO:0000256" key="1">
    <source>
        <dbReference type="ARBA" id="ARBA00009861"/>
    </source>
</evidence>
<dbReference type="InterPro" id="IPR050317">
    <property type="entry name" value="Plant_Fungal_Acyltransferase"/>
</dbReference>
<comment type="similarity">
    <text evidence="1">Belongs to the plant acyltransferase family.</text>
</comment>
<protein>
    <recommendedName>
        <fullName evidence="4">Shikimate O-hydroxycinnamoyltransferase</fullName>
    </recommendedName>
</protein>
<dbReference type="InterPro" id="IPR023213">
    <property type="entry name" value="CAT-like_dom_sf"/>
</dbReference>
<gene>
    <name evidence="2" type="ORF">CDL12_11919</name>
</gene>
<reference evidence="3" key="1">
    <citation type="journal article" date="2018" name="Gigascience">
        <title>Genome assembly of the Pink Ipe (Handroanthus impetiginosus, Bignoniaceae), a highly valued, ecologically keystone Neotropical timber forest tree.</title>
        <authorList>
            <person name="Silva-Junior O.B."/>
            <person name="Grattapaglia D."/>
            <person name="Novaes E."/>
            <person name="Collevatti R.G."/>
        </authorList>
    </citation>
    <scope>NUCLEOTIDE SEQUENCE [LARGE SCALE GENOMIC DNA]</scope>
    <source>
        <strain evidence="3">cv. UFG-1</strain>
    </source>
</reference>
<dbReference type="SUPFAM" id="SSF52777">
    <property type="entry name" value="CoA-dependent acyltransferases"/>
    <property type="match status" value="1"/>
</dbReference>
<comment type="caution">
    <text evidence="2">The sequence shown here is derived from an EMBL/GenBank/DDBJ whole genome shotgun (WGS) entry which is preliminary data.</text>
</comment>
<dbReference type="AlphaFoldDB" id="A0A2G9HD27"/>
<evidence type="ECO:0000313" key="3">
    <source>
        <dbReference type="Proteomes" id="UP000231279"/>
    </source>
</evidence>
<accession>A0A2G9HD27</accession>
<organism evidence="2 3">
    <name type="scientific">Handroanthus impetiginosus</name>
    <dbReference type="NCBI Taxonomy" id="429701"/>
    <lineage>
        <taxon>Eukaryota</taxon>
        <taxon>Viridiplantae</taxon>
        <taxon>Streptophyta</taxon>
        <taxon>Embryophyta</taxon>
        <taxon>Tracheophyta</taxon>
        <taxon>Spermatophyta</taxon>
        <taxon>Magnoliopsida</taxon>
        <taxon>eudicotyledons</taxon>
        <taxon>Gunneridae</taxon>
        <taxon>Pentapetalae</taxon>
        <taxon>asterids</taxon>
        <taxon>lamiids</taxon>
        <taxon>Lamiales</taxon>
        <taxon>Bignoniaceae</taxon>
        <taxon>Crescentiina</taxon>
        <taxon>Tabebuia alliance</taxon>
        <taxon>Handroanthus</taxon>
    </lineage>
</organism>
<dbReference type="PANTHER" id="PTHR31642">
    <property type="entry name" value="TRICHOTHECENE 3-O-ACETYLTRANSFERASE"/>
    <property type="match status" value="1"/>
</dbReference>
<dbReference type="OrthoDB" id="893672at2759"/>
<dbReference type="EMBL" id="NKXS01002070">
    <property type="protein sequence ID" value="PIN15439.1"/>
    <property type="molecule type" value="Genomic_DNA"/>
</dbReference>
<dbReference type="STRING" id="429701.A0A2G9HD27"/>
<dbReference type="Pfam" id="PF02458">
    <property type="entry name" value="Transferase"/>
    <property type="match status" value="1"/>
</dbReference>
<dbReference type="PANTHER" id="PTHR31642:SF324">
    <property type="entry name" value="SPERMIDINE HYDROXYCINNAMOYL TRANSFERASE"/>
    <property type="match status" value="1"/>
</dbReference>
<keyword evidence="3" id="KW-1185">Reference proteome</keyword>
<sequence length="449" mass="50296">MKVIVKNSCMVQPAQPTWTGTMPLTDFDQTGLLTHIPTFYFYKPSQNWLTQKDTIFTILKTSLSQILVYFYPLAGRLRWLDGARLELDCNGKGIQLVEAQCEANLDDLGDFTPSPKFDSLIPQINYCSPLYEMPLLFVQLTQFKCGGVTLGIAISHAVADGKSAFHFINEWANVARGQPLETEPFLDWKLLRAGETNILSKPCFHHAQFDPPPLLIGELSNENERKKQTTMVTLKLSKIQVEMLKKEANKISHIGHGYSRYEAVVGHMWRSACKARRHIPDQPTRIAVFVDVRPRMQPPLPPKFFGNAIIDVTVTSLSGDVINKPLGYTSSRIREAIDSVTSEYVNSIIDFLKNLKDFSSLQDIHVLKSTGQGPYCGNPNLLAISWIGLPMYGLDFGWGKEIFMAPGTNAVEGESMIMPGHDGDGSVVVVLRLQAACVEDFKKFFYEDI</sequence>
<dbReference type="GO" id="GO:0016747">
    <property type="term" value="F:acyltransferase activity, transferring groups other than amino-acyl groups"/>
    <property type="evidence" value="ECO:0007669"/>
    <property type="project" value="TreeGrafter"/>
</dbReference>
<dbReference type="Proteomes" id="UP000231279">
    <property type="component" value="Unassembled WGS sequence"/>
</dbReference>
<evidence type="ECO:0000313" key="2">
    <source>
        <dbReference type="EMBL" id="PIN15439.1"/>
    </source>
</evidence>
<evidence type="ECO:0008006" key="4">
    <source>
        <dbReference type="Google" id="ProtNLM"/>
    </source>
</evidence>
<proteinExistence type="inferred from homology"/>
<name>A0A2G9HD27_9LAMI</name>